<protein>
    <submittedName>
        <fullName evidence="1">Uncharacterized protein</fullName>
    </submittedName>
</protein>
<dbReference type="Proteomes" id="UP001165960">
    <property type="component" value="Unassembled WGS sequence"/>
</dbReference>
<dbReference type="EMBL" id="QTSX02000731">
    <property type="protein sequence ID" value="KAJ9086146.1"/>
    <property type="molecule type" value="Genomic_DNA"/>
</dbReference>
<accession>A0ACC2UHL9</accession>
<reference evidence="1" key="1">
    <citation type="submission" date="2022-04" db="EMBL/GenBank/DDBJ databases">
        <title>Genome of the entomopathogenic fungus Entomophthora muscae.</title>
        <authorList>
            <person name="Elya C."/>
            <person name="Lovett B.R."/>
            <person name="Lee E."/>
            <person name="Macias A.M."/>
            <person name="Hajek A.E."/>
            <person name="De Bivort B.L."/>
            <person name="Kasson M.T."/>
            <person name="De Fine Licht H.H."/>
            <person name="Stajich J.E."/>
        </authorList>
    </citation>
    <scope>NUCLEOTIDE SEQUENCE</scope>
    <source>
        <strain evidence="1">Berkeley</strain>
    </source>
</reference>
<name>A0ACC2UHL9_9FUNG</name>
<sequence>MQGQQPTQAPTWSGGGVLTSVRKPPVKRPLPPARRPPDLLSKAKFHPPKDLKKHLDKLKPISPNPFNHPKSKMLYGVRVDYGQLFPYYNDELITAIEPLTRTAGFIDIRPFKGYIDIGFASSQQADISTNILIPYKDKTEPVTRTQYWKQTILAIQLTDLTNHLPFKALHRKLLKGLKNYGDHPTIVFNVPKGIEHLAGPTEMATVKPYIRLNPKTIPIWTVVPSAPNTPFRAFFEGAQKGCTKCHDPSHSYESCPAPQASNQLDYIVSIHATMWGTRAVAMKSAPEEPMDEGQMEHPCHQELNLANHQIWTQSIQHTCLNATQTNLYSAEHPSSFVTGDHGLHSLYSKEHVLSNPSDSNVPQIPINWAEATTVCS</sequence>
<organism evidence="1 2">
    <name type="scientific">Entomophthora muscae</name>
    <dbReference type="NCBI Taxonomy" id="34485"/>
    <lineage>
        <taxon>Eukaryota</taxon>
        <taxon>Fungi</taxon>
        <taxon>Fungi incertae sedis</taxon>
        <taxon>Zoopagomycota</taxon>
        <taxon>Entomophthoromycotina</taxon>
        <taxon>Entomophthoromycetes</taxon>
        <taxon>Entomophthorales</taxon>
        <taxon>Entomophthoraceae</taxon>
        <taxon>Entomophthora</taxon>
    </lineage>
</organism>
<keyword evidence="2" id="KW-1185">Reference proteome</keyword>
<proteinExistence type="predicted"/>
<gene>
    <name evidence="1" type="ORF">DSO57_1007261</name>
</gene>
<comment type="caution">
    <text evidence="1">The sequence shown here is derived from an EMBL/GenBank/DDBJ whole genome shotgun (WGS) entry which is preliminary data.</text>
</comment>
<evidence type="ECO:0000313" key="2">
    <source>
        <dbReference type="Proteomes" id="UP001165960"/>
    </source>
</evidence>
<evidence type="ECO:0000313" key="1">
    <source>
        <dbReference type="EMBL" id="KAJ9086146.1"/>
    </source>
</evidence>